<keyword evidence="3" id="KW-1185">Reference proteome</keyword>
<accession>A0A9W8CL95</accession>
<dbReference type="AlphaFoldDB" id="A0A9W8CL95"/>
<feature type="region of interest" description="Disordered" evidence="1">
    <location>
        <begin position="1"/>
        <end position="69"/>
    </location>
</feature>
<protein>
    <submittedName>
        <fullName evidence="2">Uncharacterized protein</fullName>
    </submittedName>
</protein>
<feature type="compositionally biased region" description="Acidic residues" evidence="1">
    <location>
        <begin position="261"/>
        <end position="276"/>
    </location>
</feature>
<evidence type="ECO:0000256" key="1">
    <source>
        <dbReference type="SAM" id="MobiDB-lite"/>
    </source>
</evidence>
<evidence type="ECO:0000313" key="2">
    <source>
        <dbReference type="EMBL" id="KAJ1648718.1"/>
    </source>
</evidence>
<proteinExistence type="predicted"/>
<evidence type="ECO:0000313" key="3">
    <source>
        <dbReference type="Proteomes" id="UP001145021"/>
    </source>
</evidence>
<reference evidence="2" key="1">
    <citation type="submission" date="2022-07" db="EMBL/GenBank/DDBJ databases">
        <title>Phylogenomic reconstructions and comparative analyses of Kickxellomycotina fungi.</title>
        <authorList>
            <person name="Reynolds N.K."/>
            <person name="Stajich J.E."/>
            <person name="Barry K."/>
            <person name="Grigoriev I.V."/>
            <person name="Crous P."/>
            <person name="Smith M.E."/>
        </authorList>
    </citation>
    <scope>NUCLEOTIDE SEQUENCE</scope>
    <source>
        <strain evidence="2">NBRC 105413</strain>
    </source>
</reference>
<comment type="caution">
    <text evidence="2">The sequence shown here is derived from an EMBL/GenBank/DDBJ whole genome shotgun (WGS) entry which is preliminary data.</text>
</comment>
<feature type="compositionally biased region" description="Low complexity" evidence="1">
    <location>
        <begin position="43"/>
        <end position="54"/>
    </location>
</feature>
<feature type="region of interest" description="Disordered" evidence="1">
    <location>
        <begin position="256"/>
        <end position="277"/>
    </location>
</feature>
<gene>
    <name evidence="2" type="ORF">LPJ64_000037</name>
</gene>
<organism evidence="2 3">
    <name type="scientific">Coemansia asiatica</name>
    <dbReference type="NCBI Taxonomy" id="1052880"/>
    <lineage>
        <taxon>Eukaryota</taxon>
        <taxon>Fungi</taxon>
        <taxon>Fungi incertae sedis</taxon>
        <taxon>Zoopagomycota</taxon>
        <taxon>Kickxellomycotina</taxon>
        <taxon>Kickxellomycetes</taxon>
        <taxon>Kickxellales</taxon>
        <taxon>Kickxellaceae</taxon>
        <taxon>Coemansia</taxon>
    </lineage>
</organism>
<dbReference type="Proteomes" id="UP001145021">
    <property type="component" value="Unassembled WGS sequence"/>
</dbReference>
<feature type="compositionally biased region" description="Polar residues" evidence="1">
    <location>
        <begin position="56"/>
        <end position="67"/>
    </location>
</feature>
<sequence>MEIDLLGDTVPDTGQEQITEVAGGNKPVRPSIDDLLLLDDESASASQQSLAPALRPQNSSETKSLVQGNAAESEEFGDFLQGDSAQKIAADELKCKSGLSEKVNIEKVIGLKSPVDQTADQVLQWISTTNAGESSSNAGALRTQDAVRDAWDNASGLMGGSHMDEHIGEIASRLCSVIPANADNEQQSMWQSRDVFAEEEATNGEGDVPVAEETDAWRSLLAEDFLQPVGNDGTMARQPLSFEQHILDSVWPRDNVWSGDTDTEQQLDDTDTDTDTDGNLVNAYLKLAEVSKDAT</sequence>
<dbReference type="EMBL" id="JANBOH010000001">
    <property type="protein sequence ID" value="KAJ1648718.1"/>
    <property type="molecule type" value="Genomic_DNA"/>
</dbReference>
<name>A0A9W8CL95_9FUNG</name>